<dbReference type="EMBL" id="CP090167">
    <property type="protein sequence ID" value="UJO17712.1"/>
    <property type="molecule type" value="Genomic_DNA"/>
</dbReference>
<dbReference type="RefSeq" id="XP_047762078.1">
    <property type="nucleotide sequence ID" value="XM_047904807.1"/>
</dbReference>
<dbReference type="KEGG" id="ffu:CLAFUR5_05659"/>
<dbReference type="OMA" id="ENACIPT"/>
<reference evidence="1" key="2">
    <citation type="journal article" date="2022" name="Microb. Genom.">
        <title>A chromosome-scale genome assembly of the tomato pathogen Cladosporium fulvum reveals a compartmentalized genome architecture and the presence of a dispensable chromosome.</title>
        <authorList>
            <person name="Zaccaron A.Z."/>
            <person name="Chen L.H."/>
            <person name="Samaras A."/>
            <person name="Stergiopoulos I."/>
        </authorList>
    </citation>
    <scope>NUCLEOTIDE SEQUENCE</scope>
    <source>
        <strain evidence="1">Race5_Kim</strain>
    </source>
</reference>
<dbReference type="AlphaFoldDB" id="A0A9Q8LHW6"/>
<evidence type="ECO:0000313" key="1">
    <source>
        <dbReference type="EMBL" id="UJO17712.1"/>
    </source>
</evidence>
<dbReference type="Proteomes" id="UP000756132">
    <property type="component" value="Chromosome 5"/>
</dbReference>
<proteinExistence type="predicted"/>
<gene>
    <name evidence="1" type="ORF">CLAFUR5_05659</name>
</gene>
<keyword evidence="2" id="KW-1185">Reference proteome</keyword>
<evidence type="ECO:0000313" key="2">
    <source>
        <dbReference type="Proteomes" id="UP000756132"/>
    </source>
</evidence>
<name>A0A9Q8LHW6_PASFU</name>
<protein>
    <submittedName>
        <fullName evidence="1">Uncharacterized protein</fullName>
    </submittedName>
</protein>
<dbReference type="GeneID" id="71985537"/>
<organism evidence="1 2">
    <name type="scientific">Passalora fulva</name>
    <name type="common">Tomato leaf mold</name>
    <name type="synonym">Cladosporium fulvum</name>
    <dbReference type="NCBI Taxonomy" id="5499"/>
    <lineage>
        <taxon>Eukaryota</taxon>
        <taxon>Fungi</taxon>
        <taxon>Dikarya</taxon>
        <taxon>Ascomycota</taxon>
        <taxon>Pezizomycotina</taxon>
        <taxon>Dothideomycetes</taxon>
        <taxon>Dothideomycetidae</taxon>
        <taxon>Mycosphaerellales</taxon>
        <taxon>Mycosphaerellaceae</taxon>
        <taxon>Fulvia</taxon>
    </lineage>
</organism>
<accession>A0A9Q8LHW6</accession>
<reference evidence="1" key="1">
    <citation type="submission" date="2021-12" db="EMBL/GenBank/DDBJ databases">
        <authorList>
            <person name="Zaccaron A."/>
            <person name="Stergiopoulos I."/>
        </authorList>
    </citation>
    <scope>NUCLEOTIDE SEQUENCE</scope>
    <source>
        <strain evidence="1">Race5_Kim</strain>
    </source>
</reference>
<sequence length="126" mass="14468">MPLFSALPIDIRLIVYQYFELHCRDDTWTTSSASRPAIRRFDGLTLFNLFQADPSLWTDLDLLNTIVLRGYIKYENACIPTYPALIAIRKVLESPALHPKIATDVRKWGTFGIRTLLEKVQSKPSK</sequence>